<dbReference type="Pfam" id="PF13426">
    <property type="entry name" value="PAS_9"/>
    <property type="match status" value="1"/>
</dbReference>
<name>A0A6I6DLV1_9FIRM</name>
<dbReference type="Gene3D" id="3.30.450.20">
    <property type="entry name" value="PAS domain"/>
    <property type="match status" value="1"/>
</dbReference>
<dbReference type="NCBIfam" id="TIGR00229">
    <property type="entry name" value="sensory_box"/>
    <property type="match status" value="1"/>
</dbReference>
<accession>A0A6I6DLV1</accession>
<dbReference type="EMBL" id="CP046457">
    <property type="protein sequence ID" value="QGU00102.1"/>
    <property type="molecule type" value="Genomic_DNA"/>
</dbReference>
<dbReference type="KEGG" id="salq:SYNTR_1508"/>
<dbReference type="InterPro" id="IPR035965">
    <property type="entry name" value="PAS-like_dom_sf"/>
</dbReference>
<evidence type="ECO:0000259" key="1">
    <source>
        <dbReference type="Pfam" id="PF13426"/>
    </source>
</evidence>
<reference evidence="3" key="1">
    <citation type="journal article" date="2019" name="Microbiology">
        <title>Complete Genome Sequence of an Uncultured Bacterium of the Candidate Phylum Bipolaricaulota.</title>
        <authorList>
            <person name="Kadnikov V.V."/>
            <person name="Mardanov A.V."/>
            <person name="Beletsky A.V."/>
            <person name="Frank Y.A."/>
            <person name="Karnachuk O.V."/>
            <person name="Ravin N.V."/>
        </authorList>
    </citation>
    <scope>NUCLEOTIDE SEQUENCE [LARGE SCALE GENOMIC DNA]</scope>
</reference>
<feature type="domain" description="PAS" evidence="1">
    <location>
        <begin position="23"/>
        <end position="104"/>
    </location>
</feature>
<dbReference type="InterPro" id="IPR000014">
    <property type="entry name" value="PAS"/>
</dbReference>
<evidence type="ECO:0000313" key="3">
    <source>
        <dbReference type="Proteomes" id="UP000426444"/>
    </source>
</evidence>
<dbReference type="Proteomes" id="UP000426444">
    <property type="component" value="Chromosome"/>
</dbReference>
<dbReference type="SUPFAM" id="SSF55785">
    <property type="entry name" value="PYP-like sensor domain (PAS domain)"/>
    <property type="match status" value="1"/>
</dbReference>
<dbReference type="CDD" id="cd00130">
    <property type="entry name" value="PAS"/>
    <property type="match status" value="1"/>
</dbReference>
<dbReference type="RefSeq" id="WP_243140158.1">
    <property type="nucleotide sequence ID" value="NZ_CP046457.1"/>
</dbReference>
<sequence>MKNIKSRENNFIIEAFMHSQYIAYVVVNKEGIITIASQTYLNMLGKQFEDVMGKYILDVVPNSKLLEVLKTRKMEKIDVCTINGQETIVSRIPIIKDGEIVGAIAKILFLNVDREKFFIKKNAGTRKTNSCCF</sequence>
<organism evidence="2 3">
    <name type="scientific">Candidatus Syntrophocurvum alkaliphilum</name>
    <dbReference type="NCBI Taxonomy" id="2293317"/>
    <lineage>
        <taxon>Bacteria</taxon>
        <taxon>Bacillati</taxon>
        <taxon>Bacillota</taxon>
        <taxon>Clostridia</taxon>
        <taxon>Eubacteriales</taxon>
        <taxon>Syntrophomonadaceae</taxon>
        <taxon>Candidatus Syntrophocurvum</taxon>
    </lineage>
</organism>
<gene>
    <name evidence="2" type="ORF">SYNTR_1508</name>
</gene>
<evidence type="ECO:0000313" key="2">
    <source>
        <dbReference type="EMBL" id="QGU00102.1"/>
    </source>
</evidence>
<protein>
    <recommendedName>
        <fullName evidence="1">PAS domain-containing protein</fullName>
    </recommendedName>
</protein>
<proteinExistence type="predicted"/>
<dbReference type="AlphaFoldDB" id="A0A6I6DLV1"/>
<keyword evidence="3" id="KW-1185">Reference proteome</keyword>